<protein>
    <submittedName>
        <fullName evidence="1">Uncharacterized protein</fullName>
    </submittedName>
</protein>
<feature type="non-terminal residue" evidence="1">
    <location>
        <position position="1"/>
    </location>
</feature>
<accession>A0A0H5R2S3</accession>
<name>A0A0H5R2S3_9EUKA</name>
<dbReference type="AlphaFoldDB" id="A0A0H5R2S3"/>
<sequence length="167" mass="18459">VTSINTMRRSRKIRLAVSMAVQGGAMAAAGAALVMVAGADGRSDRAPRSRRFSIRRSQFGIANSDPIFDDGWFMDQFRCSKSSFDFICNGMSNSFPPGKVVYQNSQQSRFFHYFQVVFTANVTLDHPSDSDCLFLASRNKLLCSDFWFTRTSIIAVVHSASSSIDGT</sequence>
<dbReference type="EMBL" id="HACM01007760">
    <property type="protein sequence ID" value="CRZ08202.1"/>
    <property type="molecule type" value="Transcribed_RNA"/>
</dbReference>
<organism evidence="1">
    <name type="scientific">Spongospora subterranea</name>
    <dbReference type="NCBI Taxonomy" id="70186"/>
    <lineage>
        <taxon>Eukaryota</taxon>
        <taxon>Sar</taxon>
        <taxon>Rhizaria</taxon>
        <taxon>Endomyxa</taxon>
        <taxon>Phytomyxea</taxon>
        <taxon>Plasmodiophorida</taxon>
        <taxon>Plasmodiophoridae</taxon>
        <taxon>Spongospora</taxon>
    </lineage>
</organism>
<reference evidence="1" key="1">
    <citation type="submission" date="2015-04" db="EMBL/GenBank/DDBJ databases">
        <title>The genome sequence of the plant pathogenic Rhizarian Plasmodiophora brassicae reveals insights in its biotrophic life cycle and the origin of chitin synthesis.</title>
        <authorList>
            <person name="Schwelm A."/>
            <person name="Fogelqvist J."/>
            <person name="Knaust A."/>
            <person name="Julke S."/>
            <person name="Lilja T."/>
            <person name="Dhandapani V."/>
            <person name="Bonilla-Rosso G."/>
            <person name="Karlsson M."/>
            <person name="Shevchenko A."/>
            <person name="Choi S.R."/>
            <person name="Kim H.G."/>
            <person name="Park J.Y."/>
            <person name="Lim Y.P."/>
            <person name="Ludwig-Muller J."/>
            <person name="Dixelius C."/>
        </authorList>
    </citation>
    <scope>NUCLEOTIDE SEQUENCE</scope>
    <source>
        <tissue evidence="1">Potato root galls</tissue>
    </source>
</reference>
<proteinExistence type="predicted"/>
<evidence type="ECO:0000313" key="1">
    <source>
        <dbReference type="EMBL" id="CRZ08202.1"/>
    </source>
</evidence>